<feature type="region of interest" description="Disordered" evidence="1">
    <location>
        <begin position="67"/>
        <end position="105"/>
    </location>
</feature>
<comment type="caution">
    <text evidence="2">The sequence shown here is derived from an EMBL/GenBank/DDBJ whole genome shotgun (WGS) entry which is preliminary data.</text>
</comment>
<proteinExistence type="predicted"/>
<feature type="compositionally biased region" description="Basic residues" evidence="1">
    <location>
        <begin position="96"/>
        <end position="105"/>
    </location>
</feature>
<evidence type="ECO:0000256" key="1">
    <source>
        <dbReference type="SAM" id="MobiDB-lite"/>
    </source>
</evidence>
<evidence type="ECO:0000313" key="3">
    <source>
        <dbReference type="Proteomes" id="UP001341840"/>
    </source>
</evidence>
<feature type="compositionally biased region" description="Pro residues" evidence="1">
    <location>
        <begin position="69"/>
        <end position="92"/>
    </location>
</feature>
<name>A0ABU6W3G7_9FABA</name>
<dbReference type="Proteomes" id="UP001341840">
    <property type="component" value="Unassembled WGS sequence"/>
</dbReference>
<gene>
    <name evidence="2" type="ORF">PIB30_005760</name>
</gene>
<accession>A0ABU6W3G7</accession>
<evidence type="ECO:0008006" key="4">
    <source>
        <dbReference type="Google" id="ProtNLM"/>
    </source>
</evidence>
<keyword evidence="3" id="KW-1185">Reference proteome</keyword>
<protein>
    <recommendedName>
        <fullName evidence="4">Transmembrane protein</fullName>
    </recommendedName>
</protein>
<dbReference type="EMBL" id="JASCZI010181254">
    <property type="protein sequence ID" value="MED6179961.1"/>
    <property type="molecule type" value="Genomic_DNA"/>
</dbReference>
<reference evidence="2 3" key="1">
    <citation type="journal article" date="2023" name="Plants (Basel)">
        <title>Bridging the Gap: Combining Genomics and Transcriptomics Approaches to Understand Stylosanthes scabra, an Orphan Legume from the Brazilian Caatinga.</title>
        <authorList>
            <person name="Ferreira-Neto J.R.C."/>
            <person name="da Silva M.D."/>
            <person name="Binneck E."/>
            <person name="de Melo N.F."/>
            <person name="da Silva R.H."/>
            <person name="de Melo A.L.T.M."/>
            <person name="Pandolfi V."/>
            <person name="Bustamante F.O."/>
            <person name="Brasileiro-Vidal A.C."/>
            <person name="Benko-Iseppon A.M."/>
        </authorList>
    </citation>
    <scope>NUCLEOTIDE SEQUENCE [LARGE SCALE GENOMIC DNA]</scope>
    <source>
        <tissue evidence="2">Leaves</tissue>
    </source>
</reference>
<sequence length="105" mass="11688">MSTLQIRDFMSNSKVYTSVVILFVLLLSPEALNCVLLENKEISLYNKGVHDELISSNFHTATYSDSFLPPIPPSKPFPGPNTVEPPPPPRPLPSQHSKRHVGSDY</sequence>
<evidence type="ECO:0000313" key="2">
    <source>
        <dbReference type="EMBL" id="MED6179961.1"/>
    </source>
</evidence>
<organism evidence="2 3">
    <name type="scientific">Stylosanthes scabra</name>
    <dbReference type="NCBI Taxonomy" id="79078"/>
    <lineage>
        <taxon>Eukaryota</taxon>
        <taxon>Viridiplantae</taxon>
        <taxon>Streptophyta</taxon>
        <taxon>Embryophyta</taxon>
        <taxon>Tracheophyta</taxon>
        <taxon>Spermatophyta</taxon>
        <taxon>Magnoliopsida</taxon>
        <taxon>eudicotyledons</taxon>
        <taxon>Gunneridae</taxon>
        <taxon>Pentapetalae</taxon>
        <taxon>rosids</taxon>
        <taxon>fabids</taxon>
        <taxon>Fabales</taxon>
        <taxon>Fabaceae</taxon>
        <taxon>Papilionoideae</taxon>
        <taxon>50 kb inversion clade</taxon>
        <taxon>dalbergioids sensu lato</taxon>
        <taxon>Dalbergieae</taxon>
        <taxon>Pterocarpus clade</taxon>
        <taxon>Stylosanthes</taxon>
    </lineage>
</organism>